<gene>
    <name evidence="2" type="ORF">K493DRAFT_300889</name>
</gene>
<evidence type="ECO:0000313" key="2">
    <source>
        <dbReference type="EMBL" id="ORX96480.1"/>
    </source>
</evidence>
<evidence type="ECO:0000256" key="1">
    <source>
        <dbReference type="SAM" id="SignalP"/>
    </source>
</evidence>
<feature type="chain" id="PRO_5012214805" evidence="1">
    <location>
        <begin position="23"/>
        <end position="126"/>
    </location>
</feature>
<name>A0A1Y1YEL4_9FUNG</name>
<reference evidence="2 3" key="1">
    <citation type="submission" date="2016-07" db="EMBL/GenBank/DDBJ databases">
        <title>Pervasive Adenine N6-methylation of Active Genes in Fungi.</title>
        <authorList>
            <consortium name="DOE Joint Genome Institute"/>
            <person name="Mondo S.J."/>
            <person name="Dannebaum R.O."/>
            <person name="Kuo R.C."/>
            <person name="Labutti K."/>
            <person name="Haridas S."/>
            <person name="Kuo A."/>
            <person name="Salamov A."/>
            <person name="Ahrendt S.R."/>
            <person name="Lipzen A."/>
            <person name="Sullivan W."/>
            <person name="Andreopoulos W.B."/>
            <person name="Clum A."/>
            <person name="Lindquist E."/>
            <person name="Daum C."/>
            <person name="Ramamoorthy G.K."/>
            <person name="Gryganskyi A."/>
            <person name="Culley D."/>
            <person name="Magnuson J.K."/>
            <person name="James T.Y."/>
            <person name="O'Malley M.A."/>
            <person name="Stajich J.E."/>
            <person name="Spatafora J.W."/>
            <person name="Visel A."/>
            <person name="Grigoriev I.V."/>
        </authorList>
    </citation>
    <scope>NUCLEOTIDE SEQUENCE [LARGE SCALE GENOMIC DNA]</scope>
    <source>
        <strain evidence="2 3">CBS 931.73</strain>
    </source>
</reference>
<evidence type="ECO:0000313" key="3">
    <source>
        <dbReference type="Proteomes" id="UP000193498"/>
    </source>
</evidence>
<comment type="caution">
    <text evidence="2">The sequence shown here is derived from an EMBL/GenBank/DDBJ whole genome shotgun (WGS) entry which is preliminary data.</text>
</comment>
<proteinExistence type="predicted"/>
<keyword evidence="3" id="KW-1185">Reference proteome</keyword>
<accession>A0A1Y1YEL4</accession>
<dbReference type="EMBL" id="MCFE01000153">
    <property type="protein sequence ID" value="ORX96480.1"/>
    <property type="molecule type" value="Genomic_DNA"/>
</dbReference>
<keyword evidence="1" id="KW-0732">Signal</keyword>
<dbReference type="InParanoid" id="A0A1Y1YEL4"/>
<dbReference type="Proteomes" id="UP000193498">
    <property type="component" value="Unassembled WGS sequence"/>
</dbReference>
<organism evidence="2 3">
    <name type="scientific">Basidiobolus meristosporus CBS 931.73</name>
    <dbReference type="NCBI Taxonomy" id="1314790"/>
    <lineage>
        <taxon>Eukaryota</taxon>
        <taxon>Fungi</taxon>
        <taxon>Fungi incertae sedis</taxon>
        <taxon>Zoopagomycota</taxon>
        <taxon>Entomophthoromycotina</taxon>
        <taxon>Basidiobolomycetes</taxon>
        <taxon>Basidiobolales</taxon>
        <taxon>Basidiobolaceae</taxon>
        <taxon>Basidiobolus</taxon>
    </lineage>
</organism>
<dbReference type="AlphaFoldDB" id="A0A1Y1YEL4"/>
<sequence length="126" mass="13384">MASTRKLGLIAVVAFATSGTWENGDLAEKLAAPLNCVVLGSGYDSRRIPEIKWHAILEPECVRAGCNPNLTYAGEANQMPLPIGTTLKAANGALPVDDKHMISSWAGSVLQICWVIILLKLPCALA</sequence>
<feature type="signal peptide" evidence="1">
    <location>
        <begin position="1"/>
        <end position="22"/>
    </location>
</feature>
<protein>
    <submittedName>
        <fullName evidence="2">Uncharacterized protein</fullName>
    </submittedName>
</protein>